<proteinExistence type="predicted"/>
<reference evidence="8 9" key="1">
    <citation type="submission" date="2023-08" db="EMBL/GenBank/DDBJ databases">
        <title>Whole-genome sequencing of halo(alkali)philic microorganisms from hypersaline lakes.</title>
        <authorList>
            <person name="Sorokin D.Y."/>
            <person name="Abbas B."/>
            <person name="Merkel A.Y."/>
        </authorList>
    </citation>
    <scope>NUCLEOTIDE SEQUENCE [LARGE SCALE GENOMIC DNA]</scope>
    <source>
        <strain evidence="8 9">AB-CW4</strain>
    </source>
</reference>
<dbReference type="RefSeq" id="WP_306728466.1">
    <property type="nucleotide sequence ID" value="NZ_JAVDDT010000005.1"/>
</dbReference>
<keyword evidence="6" id="KW-0732">Signal</keyword>
<dbReference type="PROSITE" id="PS50005">
    <property type="entry name" value="TPR"/>
    <property type="match status" value="2"/>
</dbReference>
<dbReference type="InterPro" id="IPR019734">
    <property type="entry name" value="TPR_rpt"/>
</dbReference>
<dbReference type="CDD" id="cd01949">
    <property type="entry name" value="GGDEF"/>
    <property type="match status" value="1"/>
</dbReference>
<feature type="chain" id="PRO_5045134631" description="diguanylate cyclase" evidence="6">
    <location>
        <begin position="26"/>
        <end position="778"/>
    </location>
</feature>
<feature type="domain" description="GGDEF" evidence="7">
    <location>
        <begin position="642"/>
        <end position="774"/>
    </location>
</feature>
<evidence type="ECO:0000256" key="1">
    <source>
        <dbReference type="ARBA" id="ARBA00012528"/>
    </source>
</evidence>
<sequence>MPYRNGLIAVALLALLCSHSLPTRAQSGTEVRINVLLEQSREVLDGQPGLAADNARQALLLAREHQRRLDTGRALYRLGRALQAQGELADALLHFREAEEFIDANQESDWQARLLVGKGAVLTELGDYQQALAYQLDALRLYRDLAAPQEVVEVLNNMGALHFRLGDLDASLTHFQQARAEAESARLEAGLASAINNIGVIHRNRQQLDEAEAHYLASLAIRERIDERSGISASLNNLAIIAYDRGDLDTSQDYHERALAMNRNIGDRYAIARSLHNLGQIMVARGDLEAAEPFFLDSIEINREIGARNHLMGTYEQIADLYHDMDRPDDAFAFLRRYITLREELHNENSRRQIGELRALFEVEQREQEIKLLQERQRTGTILRNGLIVGTFGLLLIIALLFNRYRLKSRSSRLIEARNRELESLDRIVATLNTENDFSHMLSRVLEEALSFFRDADRGVFLVKEGEMDRYRVAVYQGYRYAAIGNITMEGETARRRYTDGGLPLVHGVRRFQNLPPLKGHEALKESDPQKAMVVMDIALDGEADGFLILQSTRNHSAFGQADAERFQRFRRHAISAFRNARQMTALERENERAENALKRMTAAQEELRRLARTDTLTTLPNRRAAEEWMKQEAHRVRRHQRPLTVALADIDHFKRINDELGHDAGDEVLKAVAEKLSRRVRNEDLVARWGGEEFLLLLPETDLAGGESLANNLRTLVTDSPLMHEGKPISISVTFGLALFSPGESLHDTLKRADAALYQGKAMGRNRVITEVELADD</sequence>
<organism evidence="8 9">
    <name type="scientific">Natronospira bacteriovora</name>
    <dbReference type="NCBI Taxonomy" id="3069753"/>
    <lineage>
        <taxon>Bacteria</taxon>
        <taxon>Pseudomonadati</taxon>
        <taxon>Pseudomonadota</taxon>
        <taxon>Gammaproteobacteria</taxon>
        <taxon>Natronospirales</taxon>
        <taxon>Natronospiraceae</taxon>
        <taxon>Natronospira</taxon>
    </lineage>
</organism>
<dbReference type="PANTHER" id="PTHR45138:SF9">
    <property type="entry name" value="DIGUANYLATE CYCLASE DGCM-RELATED"/>
    <property type="match status" value="1"/>
</dbReference>
<evidence type="ECO:0000313" key="8">
    <source>
        <dbReference type="EMBL" id="MDQ2069966.1"/>
    </source>
</evidence>
<dbReference type="SUPFAM" id="SSF55781">
    <property type="entry name" value="GAF domain-like"/>
    <property type="match status" value="1"/>
</dbReference>
<keyword evidence="3" id="KW-0802">TPR repeat</keyword>
<dbReference type="InterPro" id="IPR011990">
    <property type="entry name" value="TPR-like_helical_dom_sf"/>
</dbReference>
<comment type="caution">
    <text evidence="8">The sequence shown here is derived from an EMBL/GenBank/DDBJ whole genome shotgun (WGS) entry which is preliminary data.</text>
</comment>
<evidence type="ECO:0000256" key="5">
    <source>
        <dbReference type="SAM" id="Phobius"/>
    </source>
</evidence>
<dbReference type="Pfam" id="PF00990">
    <property type="entry name" value="GGDEF"/>
    <property type="match status" value="1"/>
</dbReference>
<keyword evidence="4" id="KW-0175">Coiled coil</keyword>
<dbReference type="InterPro" id="IPR029016">
    <property type="entry name" value="GAF-like_dom_sf"/>
</dbReference>
<dbReference type="Gene3D" id="3.30.70.270">
    <property type="match status" value="1"/>
</dbReference>
<evidence type="ECO:0000256" key="3">
    <source>
        <dbReference type="PROSITE-ProRule" id="PRU00339"/>
    </source>
</evidence>
<dbReference type="Gene3D" id="1.25.40.10">
    <property type="entry name" value="Tetratricopeptide repeat domain"/>
    <property type="match status" value="2"/>
</dbReference>
<dbReference type="InterPro" id="IPR000160">
    <property type="entry name" value="GGDEF_dom"/>
</dbReference>
<evidence type="ECO:0000313" key="9">
    <source>
        <dbReference type="Proteomes" id="UP001239019"/>
    </source>
</evidence>
<feature type="repeat" description="TPR" evidence="3">
    <location>
        <begin position="152"/>
        <end position="185"/>
    </location>
</feature>
<evidence type="ECO:0000259" key="7">
    <source>
        <dbReference type="PROSITE" id="PS50887"/>
    </source>
</evidence>
<evidence type="ECO:0000256" key="2">
    <source>
        <dbReference type="ARBA" id="ARBA00034247"/>
    </source>
</evidence>
<name>A0ABU0W7J9_9GAMM</name>
<dbReference type="PROSITE" id="PS50887">
    <property type="entry name" value="GGDEF"/>
    <property type="match status" value="1"/>
</dbReference>
<keyword evidence="5" id="KW-0812">Transmembrane</keyword>
<dbReference type="NCBIfam" id="TIGR00254">
    <property type="entry name" value="GGDEF"/>
    <property type="match status" value="1"/>
</dbReference>
<dbReference type="InterPro" id="IPR011717">
    <property type="entry name" value="TPR-4"/>
</dbReference>
<evidence type="ECO:0000256" key="4">
    <source>
        <dbReference type="SAM" id="Coils"/>
    </source>
</evidence>
<keyword evidence="8" id="KW-0808">Transferase</keyword>
<comment type="catalytic activity">
    <reaction evidence="2">
        <text>2 GTP = 3',3'-c-di-GMP + 2 diphosphate</text>
        <dbReference type="Rhea" id="RHEA:24898"/>
        <dbReference type="ChEBI" id="CHEBI:33019"/>
        <dbReference type="ChEBI" id="CHEBI:37565"/>
        <dbReference type="ChEBI" id="CHEBI:58805"/>
        <dbReference type="EC" id="2.7.7.65"/>
    </reaction>
</comment>
<evidence type="ECO:0000256" key="6">
    <source>
        <dbReference type="SAM" id="SignalP"/>
    </source>
</evidence>
<feature type="signal peptide" evidence="6">
    <location>
        <begin position="1"/>
        <end position="25"/>
    </location>
</feature>
<feature type="coiled-coil region" evidence="4">
    <location>
        <begin position="580"/>
        <end position="614"/>
    </location>
</feature>
<keyword evidence="8" id="KW-0548">Nucleotidyltransferase</keyword>
<keyword evidence="5" id="KW-1133">Transmembrane helix</keyword>
<accession>A0ABU0W7J9</accession>
<protein>
    <recommendedName>
        <fullName evidence="1">diguanylate cyclase</fullName>
        <ecNumber evidence="1">2.7.7.65</ecNumber>
    </recommendedName>
</protein>
<feature type="repeat" description="TPR" evidence="3">
    <location>
        <begin position="272"/>
        <end position="305"/>
    </location>
</feature>
<dbReference type="Gene3D" id="3.30.450.40">
    <property type="match status" value="1"/>
</dbReference>
<dbReference type="SMART" id="SM00028">
    <property type="entry name" value="TPR"/>
    <property type="match status" value="7"/>
</dbReference>
<feature type="transmembrane region" description="Helical" evidence="5">
    <location>
        <begin position="382"/>
        <end position="403"/>
    </location>
</feature>
<keyword evidence="5" id="KW-0472">Membrane</keyword>
<dbReference type="Proteomes" id="UP001239019">
    <property type="component" value="Unassembled WGS sequence"/>
</dbReference>
<dbReference type="InterPro" id="IPR029787">
    <property type="entry name" value="Nucleotide_cyclase"/>
</dbReference>
<dbReference type="EC" id="2.7.7.65" evidence="1"/>
<keyword evidence="9" id="KW-1185">Reference proteome</keyword>
<dbReference type="SUPFAM" id="SSF55073">
    <property type="entry name" value="Nucleotide cyclase"/>
    <property type="match status" value="1"/>
</dbReference>
<dbReference type="GO" id="GO:0052621">
    <property type="term" value="F:diguanylate cyclase activity"/>
    <property type="evidence" value="ECO:0007669"/>
    <property type="project" value="UniProtKB-EC"/>
</dbReference>
<dbReference type="Pfam" id="PF07721">
    <property type="entry name" value="TPR_4"/>
    <property type="match status" value="1"/>
</dbReference>
<dbReference type="Pfam" id="PF13424">
    <property type="entry name" value="TPR_12"/>
    <property type="match status" value="2"/>
</dbReference>
<dbReference type="Pfam" id="PF13374">
    <property type="entry name" value="TPR_10"/>
    <property type="match status" value="2"/>
</dbReference>
<gene>
    <name evidence="8" type="ORF">RBH19_08775</name>
</gene>
<dbReference type="PANTHER" id="PTHR45138">
    <property type="entry name" value="REGULATORY COMPONENTS OF SENSORY TRANSDUCTION SYSTEM"/>
    <property type="match status" value="1"/>
</dbReference>
<dbReference type="SUPFAM" id="SSF48452">
    <property type="entry name" value="TPR-like"/>
    <property type="match status" value="2"/>
</dbReference>
<dbReference type="EMBL" id="JAVDDT010000005">
    <property type="protein sequence ID" value="MDQ2069966.1"/>
    <property type="molecule type" value="Genomic_DNA"/>
</dbReference>
<dbReference type="InterPro" id="IPR050469">
    <property type="entry name" value="Diguanylate_Cyclase"/>
</dbReference>
<dbReference type="InterPro" id="IPR043128">
    <property type="entry name" value="Rev_trsase/Diguanyl_cyclase"/>
</dbReference>
<dbReference type="SMART" id="SM00267">
    <property type="entry name" value="GGDEF"/>
    <property type="match status" value="1"/>
</dbReference>